<reference evidence="16 17" key="1">
    <citation type="submission" date="2019-11" db="EMBL/GenBank/DDBJ databases">
        <title>First report of rice panicle blight caused by Xanthomonas sp. in Iran.</title>
        <authorList>
            <person name="Mirghasempour S.A."/>
            <person name="Huang S."/>
            <person name="Brady C.L."/>
            <person name="Studholme D.J."/>
        </authorList>
    </citation>
    <scope>NUCLEOTIDE SEQUENCE [LARGE SCALE GENOMIC DNA]</scope>
    <source>
        <strain evidence="14 17">ASD011</strain>
        <strain evidence="16">SAM114</strain>
    </source>
</reference>
<dbReference type="GO" id="GO:0071555">
    <property type="term" value="P:cell wall organization"/>
    <property type="evidence" value="ECO:0007669"/>
    <property type="project" value="UniProtKB-KW"/>
</dbReference>
<dbReference type="GO" id="GO:0045490">
    <property type="term" value="P:pectin catabolic process"/>
    <property type="evidence" value="ECO:0007669"/>
    <property type="project" value="TreeGrafter"/>
</dbReference>
<keyword evidence="5" id="KW-0964">Secreted</keyword>
<evidence type="ECO:0000313" key="17">
    <source>
        <dbReference type="Proteomes" id="UP000439314"/>
    </source>
</evidence>
<keyword evidence="16" id="KW-1185">Reference proteome</keyword>
<dbReference type="CDD" id="cd10317">
    <property type="entry name" value="RGL4_C"/>
    <property type="match status" value="1"/>
</dbReference>
<evidence type="ECO:0000256" key="10">
    <source>
        <dbReference type="SAM" id="SignalP"/>
    </source>
</evidence>
<dbReference type="InterPro" id="IPR008979">
    <property type="entry name" value="Galactose-bd-like_sf"/>
</dbReference>
<comment type="catalytic activity">
    <reaction evidence="1">
        <text>Endotype eliminative cleavage of L-alpha-rhamnopyranosyl-(1-&gt;4)-alpha-D-galactopyranosyluronic acid bonds of rhamnogalacturonan I domains in ramified hairy regions of pectin leaving L-rhamnopyranose at the reducing end and 4-deoxy-4,5-unsaturated D-galactopyranosyluronic acid at the non-reducing end.</text>
        <dbReference type="EC" id="4.2.2.23"/>
    </reaction>
</comment>
<evidence type="ECO:0000256" key="8">
    <source>
        <dbReference type="ARBA" id="ARBA00023239"/>
    </source>
</evidence>
<comment type="subcellular location">
    <subcellularLocation>
        <location evidence="2">Secreted</location>
    </subcellularLocation>
</comment>
<protein>
    <recommendedName>
        <fullName evidence="4">rhamnogalacturonan endolyase</fullName>
        <ecNumber evidence="4">4.2.2.23</ecNumber>
    </recommendedName>
</protein>
<feature type="domain" description="Rhamnogalacturonan lyase" evidence="13">
    <location>
        <begin position="280"/>
        <end position="353"/>
    </location>
</feature>
<dbReference type="PANTHER" id="PTHR36574">
    <property type="entry name" value="RHAMNOGALACTURONATE LYASE-RELATED"/>
    <property type="match status" value="1"/>
</dbReference>
<evidence type="ECO:0000259" key="11">
    <source>
        <dbReference type="Pfam" id="PF09284"/>
    </source>
</evidence>
<evidence type="ECO:0000313" key="14">
    <source>
        <dbReference type="EMBL" id="MRG99395.1"/>
    </source>
</evidence>
<dbReference type="Pfam" id="PF09284">
    <property type="entry name" value="RhgB_N"/>
    <property type="match status" value="1"/>
</dbReference>
<dbReference type="Gene3D" id="2.60.40.1120">
    <property type="entry name" value="Carboxypeptidase-like, regulatory domain"/>
    <property type="match status" value="1"/>
</dbReference>
<dbReference type="EMBL" id="WJPN01000002">
    <property type="protein sequence ID" value="MRG99395.1"/>
    <property type="molecule type" value="Genomic_DNA"/>
</dbReference>
<dbReference type="SUPFAM" id="SSF74650">
    <property type="entry name" value="Galactose mutarotase-like"/>
    <property type="match status" value="1"/>
</dbReference>
<evidence type="ECO:0000256" key="9">
    <source>
        <dbReference type="ARBA" id="ARBA00023316"/>
    </source>
</evidence>
<dbReference type="InterPro" id="IPR029411">
    <property type="entry name" value="RG-lyase_III"/>
</dbReference>
<proteinExistence type="inferred from homology"/>
<evidence type="ECO:0000259" key="12">
    <source>
        <dbReference type="Pfam" id="PF14683"/>
    </source>
</evidence>
<evidence type="ECO:0000256" key="2">
    <source>
        <dbReference type="ARBA" id="ARBA00004613"/>
    </source>
</evidence>
<keyword evidence="8" id="KW-0456">Lyase</keyword>
<dbReference type="Gene3D" id="2.60.120.260">
    <property type="entry name" value="Galactose-binding domain-like"/>
    <property type="match status" value="1"/>
</dbReference>
<dbReference type="GO" id="GO:0102210">
    <property type="term" value="F:rhamnogalacturonan endolyase activity"/>
    <property type="evidence" value="ECO:0007669"/>
    <property type="project" value="UniProtKB-EC"/>
</dbReference>
<dbReference type="CDD" id="cd10316">
    <property type="entry name" value="RGL4_M"/>
    <property type="match status" value="1"/>
</dbReference>
<evidence type="ECO:0000256" key="7">
    <source>
        <dbReference type="ARBA" id="ARBA00023157"/>
    </source>
</evidence>
<dbReference type="Proteomes" id="UP000439314">
    <property type="component" value="Unassembled WGS sequence"/>
</dbReference>
<dbReference type="EMBL" id="WJPM01000002">
    <property type="protein sequence ID" value="MRH73727.1"/>
    <property type="molecule type" value="Genomic_DNA"/>
</dbReference>
<sequence length="534" mass="57302">MPCLLRLLLCCLALYAAAPALANAADFGVARVGDRFVVDSGADLQFSVDAHTGDVVSLRYRGIELESPEAKHSQIASGLGSARVAARTVGDTIVVSASAGDLVQYYMARKGRDALYLATYAPTLLPVGELRFIARLDAIKLPDAEREPDSNIGTAIEGKDVFLLPDGRTSSKFYSARRAIDDSVRGVSGPGLAVRMWMGDREHSAGGPFFKDIATQRTARTHELYNYMFSNHTQTEPYRGGLHGVYVLQFSRGGAAAQVPPDLRFIDASLGLQGFLGAEARGAVAGQVSGIGAGQPAVVALRNAQAQYWARADAEGRFRIAGIRPGAYRIALYQNELEVAHDTVQIAAAATAQAVLHAVPLPGQVIWQIGDPDGTPAGFRNAALLARAHPSDRRMARWGPLTYRVGHDSLDVFPAAQWRGVNTPTRIAFVLGPDQVHAYRLRLFVTLTQAGGRPQLRVNDRWSGPVPPRPEQPDSRGITRGTYRGNNTVYLFDIPASALQAGLNTLDIDVASGSPDNGFLGPAIVFDSVQWLAP</sequence>
<dbReference type="InterPro" id="IPR010916">
    <property type="entry name" value="TonB_box_CS"/>
</dbReference>
<keyword evidence="7" id="KW-1015">Disulfide bond</keyword>
<feature type="domain" description="Rhamnogalacturonan lyase" evidence="12">
    <location>
        <begin position="366"/>
        <end position="530"/>
    </location>
</feature>
<evidence type="ECO:0000256" key="5">
    <source>
        <dbReference type="ARBA" id="ARBA00022525"/>
    </source>
</evidence>
<feature type="signal peptide" evidence="10">
    <location>
        <begin position="1"/>
        <end position="22"/>
    </location>
</feature>
<feature type="chain" id="PRO_5026701082" description="rhamnogalacturonan endolyase" evidence="10">
    <location>
        <begin position="23"/>
        <end position="534"/>
    </location>
</feature>
<dbReference type="AlphaFoldDB" id="A0A6N7Q9G2"/>
<dbReference type="Proteomes" id="UP000437931">
    <property type="component" value="Unassembled WGS sequence"/>
</dbReference>
<dbReference type="EC" id="4.2.2.23" evidence="4"/>
<dbReference type="InterPro" id="IPR014718">
    <property type="entry name" value="GH-type_carb-bd"/>
</dbReference>
<dbReference type="SUPFAM" id="SSF49785">
    <property type="entry name" value="Galactose-binding domain-like"/>
    <property type="match status" value="1"/>
</dbReference>
<organism evidence="14 17">
    <name type="scientific">Xanthomonas sontii</name>
    <dbReference type="NCBI Taxonomy" id="2650745"/>
    <lineage>
        <taxon>Bacteria</taxon>
        <taxon>Pseudomonadati</taxon>
        <taxon>Pseudomonadota</taxon>
        <taxon>Gammaproteobacteria</taxon>
        <taxon>Lysobacterales</taxon>
        <taxon>Lysobacteraceae</taxon>
        <taxon>Xanthomonas</taxon>
    </lineage>
</organism>
<dbReference type="InterPro" id="IPR029413">
    <property type="entry name" value="RG-lyase_II"/>
</dbReference>
<name>A0A6N7Q9G2_9XANT</name>
<dbReference type="Pfam" id="PF14683">
    <property type="entry name" value="CBM-like"/>
    <property type="match status" value="1"/>
</dbReference>
<keyword evidence="6 10" id="KW-0732">Signal</keyword>
<gene>
    <name evidence="14" type="ORF">GIY21_03715</name>
    <name evidence="15" type="ORF">GIY22_03705</name>
</gene>
<dbReference type="PANTHER" id="PTHR36574:SF1">
    <property type="entry name" value="RHAMNOGALACTURONATE LYASE-RELATED"/>
    <property type="match status" value="1"/>
</dbReference>
<comment type="similarity">
    <text evidence="3">Belongs to the polysaccharide lyase 4 family.</text>
</comment>
<evidence type="ECO:0000256" key="3">
    <source>
        <dbReference type="ARBA" id="ARBA00010418"/>
    </source>
</evidence>
<dbReference type="SUPFAM" id="SSF49452">
    <property type="entry name" value="Starch-binding domain-like"/>
    <property type="match status" value="1"/>
</dbReference>
<evidence type="ECO:0000256" key="4">
    <source>
        <dbReference type="ARBA" id="ARBA00012437"/>
    </source>
</evidence>
<evidence type="ECO:0000313" key="15">
    <source>
        <dbReference type="EMBL" id="MRH73727.1"/>
    </source>
</evidence>
<reference evidence="15" key="2">
    <citation type="journal article" date="2020" name="Plant Dis.">
        <title>A Grain Rot of Rice in Iran Caused by a Xanthomonas Strain Closely Related to X. sacchari.</title>
        <authorList>
            <person name="Mirghasempour S.A."/>
            <person name="Huang S."/>
            <person name="Studholme D.J."/>
            <person name="Brady C.L."/>
        </authorList>
    </citation>
    <scope>NUCLEOTIDE SEQUENCE</scope>
    <source>
        <strain evidence="15">SAM114</strain>
    </source>
</reference>
<evidence type="ECO:0000313" key="16">
    <source>
        <dbReference type="Proteomes" id="UP000437931"/>
    </source>
</evidence>
<dbReference type="CDD" id="cd10320">
    <property type="entry name" value="RGL4_N"/>
    <property type="match status" value="1"/>
</dbReference>
<dbReference type="InterPro" id="IPR011013">
    <property type="entry name" value="Gal_mutarotase_sf_dom"/>
</dbReference>
<comment type="caution">
    <text evidence="14">The sequence shown here is derived from an EMBL/GenBank/DDBJ whole genome shotgun (WGS) entry which is preliminary data.</text>
</comment>
<dbReference type="InterPro" id="IPR015364">
    <property type="entry name" value="RhgB_N"/>
</dbReference>
<keyword evidence="9" id="KW-0961">Cell wall biogenesis/degradation</keyword>
<dbReference type="GO" id="GO:0005576">
    <property type="term" value="C:extracellular region"/>
    <property type="evidence" value="ECO:0007669"/>
    <property type="project" value="UniProtKB-SubCell"/>
</dbReference>
<dbReference type="Gene3D" id="2.70.98.10">
    <property type="match status" value="1"/>
</dbReference>
<dbReference type="GO" id="GO:0030246">
    <property type="term" value="F:carbohydrate binding"/>
    <property type="evidence" value="ECO:0007669"/>
    <property type="project" value="InterPro"/>
</dbReference>
<dbReference type="RefSeq" id="WP_153750687.1">
    <property type="nucleotide sequence ID" value="NZ_WJPM01000002.1"/>
</dbReference>
<feature type="domain" description="Rhamnogalacturonase B N-terminal" evidence="11">
    <location>
        <begin position="27"/>
        <end position="274"/>
    </location>
</feature>
<dbReference type="PROSITE" id="PS00430">
    <property type="entry name" value="TONB_DEPENDENT_REC_1"/>
    <property type="match status" value="1"/>
</dbReference>
<evidence type="ECO:0000256" key="1">
    <source>
        <dbReference type="ARBA" id="ARBA00001324"/>
    </source>
</evidence>
<dbReference type="Pfam" id="PF14686">
    <property type="entry name" value="fn3_3"/>
    <property type="match status" value="1"/>
</dbReference>
<dbReference type="InterPro" id="IPR016590">
    <property type="entry name" value="Rhamnogalacturonase_B"/>
</dbReference>
<accession>A0A6N7Q9G2</accession>
<evidence type="ECO:0000259" key="13">
    <source>
        <dbReference type="Pfam" id="PF14686"/>
    </source>
</evidence>
<dbReference type="InterPro" id="IPR013784">
    <property type="entry name" value="Carb-bd-like_fold"/>
</dbReference>
<evidence type="ECO:0000256" key="6">
    <source>
        <dbReference type="ARBA" id="ARBA00022729"/>
    </source>
</evidence>